<keyword evidence="2" id="KW-1185">Reference proteome</keyword>
<name>A0ABY5BWI5_9LACO</name>
<accession>A0ABY5BWI5</accession>
<gene>
    <name evidence="1" type="ORF">M3M37_01060</name>
</gene>
<protein>
    <submittedName>
        <fullName evidence="1">Uncharacterized protein</fullName>
    </submittedName>
</protein>
<sequence length="48" mass="5878">MMLLLKIIALIAFWLLYFWVAAWAFRVDIIREIKLKFKEKLKKFGFSQ</sequence>
<dbReference type="RefSeq" id="WP_252795343.1">
    <property type="nucleotide sequence ID" value="NZ_CP097121.1"/>
</dbReference>
<evidence type="ECO:0000313" key="1">
    <source>
        <dbReference type="EMBL" id="USS90847.1"/>
    </source>
</evidence>
<dbReference type="Proteomes" id="UP001056164">
    <property type="component" value="Chromosome"/>
</dbReference>
<evidence type="ECO:0000313" key="2">
    <source>
        <dbReference type="Proteomes" id="UP001056164"/>
    </source>
</evidence>
<proteinExistence type="predicted"/>
<dbReference type="EMBL" id="CP097121">
    <property type="protein sequence ID" value="USS90847.1"/>
    <property type="molecule type" value="Genomic_DNA"/>
</dbReference>
<organism evidence="1 2">
    <name type="scientific">Fructilactobacillus carniphilus</name>
    <dbReference type="NCBI Taxonomy" id="2940297"/>
    <lineage>
        <taxon>Bacteria</taxon>
        <taxon>Bacillati</taxon>
        <taxon>Bacillota</taxon>
        <taxon>Bacilli</taxon>
        <taxon>Lactobacillales</taxon>
        <taxon>Lactobacillaceae</taxon>
        <taxon>Fructilactobacillus</taxon>
    </lineage>
</organism>
<reference evidence="1" key="1">
    <citation type="submission" date="2022-05" db="EMBL/GenBank/DDBJ databases">
        <authorList>
            <person name="Oliphant S.A."/>
            <person name="Watson-Haigh N.S."/>
            <person name="Sumby K.M."/>
            <person name="Gardner J.M."/>
            <person name="Jiranek V."/>
        </authorList>
    </citation>
    <scope>NUCLEOTIDE SEQUENCE</scope>
    <source>
        <strain evidence="1">KI4_A6</strain>
    </source>
</reference>